<proteinExistence type="predicted"/>
<accession>A0A239IZJ7</accession>
<dbReference type="InterPro" id="IPR000835">
    <property type="entry name" value="HTH_MarR-typ"/>
</dbReference>
<dbReference type="SMART" id="SM00347">
    <property type="entry name" value="HTH_MARR"/>
    <property type="match status" value="1"/>
</dbReference>
<keyword evidence="1" id="KW-0805">Transcription regulation</keyword>
<name>A0A239IZJ7_9FIRM</name>
<reference evidence="5 6" key="1">
    <citation type="submission" date="2017-06" db="EMBL/GenBank/DDBJ databases">
        <authorList>
            <person name="Kim H.J."/>
            <person name="Triplett B.A."/>
        </authorList>
    </citation>
    <scope>NUCLEOTIDE SEQUENCE [LARGE SCALE GENOMIC DNA]</scope>
    <source>
        <strain evidence="5 6">SCA</strain>
    </source>
</reference>
<dbReference type="PANTHER" id="PTHR42756:SF2">
    <property type="entry name" value="MARR FAMILY REGULATORY PROTEIN"/>
    <property type="match status" value="1"/>
</dbReference>
<dbReference type="SUPFAM" id="SSF46785">
    <property type="entry name" value="Winged helix' DNA-binding domain"/>
    <property type="match status" value="1"/>
</dbReference>
<dbReference type="InterPro" id="IPR036390">
    <property type="entry name" value="WH_DNA-bd_sf"/>
</dbReference>
<evidence type="ECO:0000256" key="2">
    <source>
        <dbReference type="ARBA" id="ARBA00023125"/>
    </source>
</evidence>
<evidence type="ECO:0000313" key="5">
    <source>
        <dbReference type="EMBL" id="SNS97834.1"/>
    </source>
</evidence>
<dbReference type="Gene3D" id="1.10.10.10">
    <property type="entry name" value="Winged helix-like DNA-binding domain superfamily/Winged helix DNA-binding domain"/>
    <property type="match status" value="1"/>
</dbReference>
<keyword evidence="3" id="KW-0804">Transcription</keyword>
<dbReference type="EMBL" id="FZOJ01000031">
    <property type="protein sequence ID" value="SNS97834.1"/>
    <property type="molecule type" value="Genomic_DNA"/>
</dbReference>
<protein>
    <submittedName>
        <fullName evidence="5">DNA-binding transcriptional regulator, MarR family</fullName>
    </submittedName>
</protein>
<dbReference type="InterPro" id="IPR023187">
    <property type="entry name" value="Tscrpt_reg_MarR-type_CS"/>
</dbReference>
<dbReference type="PROSITE" id="PS50995">
    <property type="entry name" value="HTH_MARR_2"/>
    <property type="match status" value="1"/>
</dbReference>
<dbReference type="InterPro" id="IPR036388">
    <property type="entry name" value="WH-like_DNA-bd_sf"/>
</dbReference>
<gene>
    <name evidence="5" type="ORF">SAMN05446037_103123</name>
</gene>
<organism evidence="5 6">
    <name type="scientific">Anaerovirgula multivorans</name>
    <dbReference type="NCBI Taxonomy" id="312168"/>
    <lineage>
        <taxon>Bacteria</taxon>
        <taxon>Bacillati</taxon>
        <taxon>Bacillota</taxon>
        <taxon>Clostridia</taxon>
        <taxon>Peptostreptococcales</taxon>
        <taxon>Natronincolaceae</taxon>
        <taxon>Anaerovirgula</taxon>
    </lineage>
</organism>
<keyword evidence="2 5" id="KW-0238">DNA-binding</keyword>
<dbReference type="Pfam" id="PF01047">
    <property type="entry name" value="MarR"/>
    <property type="match status" value="1"/>
</dbReference>
<sequence length="168" mass="19766">MFNILKWGDGVKEILREVGMIARCFESISNIEFKEFKLARGQYLYLVRICENPGIIQERIAEMLKVDRTTASRSIKNLVSSGLIEKLIDCDNKKILKLYPTEKGKRLYPFLKREEEYSNKMALNGLTQEEQETILKLLYKIRKNIETDWEIVKKGGKRKYLSERNINL</sequence>
<evidence type="ECO:0000256" key="1">
    <source>
        <dbReference type="ARBA" id="ARBA00023015"/>
    </source>
</evidence>
<dbReference type="PRINTS" id="PR00598">
    <property type="entry name" value="HTHMARR"/>
</dbReference>
<dbReference type="GO" id="GO:0003677">
    <property type="term" value="F:DNA binding"/>
    <property type="evidence" value="ECO:0007669"/>
    <property type="project" value="UniProtKB-KW"/>
</dbReference>
<dbReference type="GO" id="GO:0003700">
    <property type="term" value="F:DNA-binding transcription factor activity"/>
    <property type="evidence" value="ECO:0007669"/>
    <property type="project" value="InterPro"/>
</dbReference>
<evidence type="ECO:0000256" key="3">
    <source>
        <dbReference type="ARBA" id="ARBA00023163"/>
    </source>
</evidence>
<feature type="domain" description="HTH marR-type" evidence="4">
    <location>
        <begin position="11"/>
        <end position="143"/>
    </location>
</feature>
<dbReference type="PANTHER" id="PTHR42756">
    <property type="entry name" value="TRANSCRIPTIONAL REGULATOR, MARR"/>
    <property type="match status" value="1"/>
</dbReference>
<evidence type="ECO:0000313" key="6">
    <source>
        <dbReference type="Proteomes" id="UP000198304"/>
    </source>
</evidence>
<keyword evidence="6" id="KW-1185">Reference proteome</keyword>
<evidence type="ECO:0000259" key="4">
    <source>
        <dbReference type="PROSITE" id="PS50995"/>
    </source>
</evidence>
<dbReference type="Proteomes" id="UP000198304">
    <property type="component" value="Unassembled WGS sequence"/>
</dbReference>
<dbReference type="PROSITE" id="PS01117">
    <property type="entry name" value="HTH_MARR_1"/>
    <property type="match status" value="1"/>
</dbReference>
<dbReference type="AlphaFoldDB" id="A0A239IZJ7"/>